<sequence>MSYNELVHEYEVYVPSLFTVAKGYLATINLKLNK</sequence>
<reference evidence="1" key="2">
    <citation type="journal article" date="2015" name="Fish Shellfish Immunol.">
        <title>Early steps in the European eel (Anguilla anguilla)-Vibrio vulnificus interaction in the gills: Role of the RtxA13 toxin.</title>
        <authorList>
            <person name="Callol A."/>
            <person name="Pajuelo D."/>
            <person name="Ebbesson L."/>
            <person name="Teles M."/>
            <person name="MacKenzie S."/>
            <person name="Amaro C."/>
        </authorList>
    </citation>
    <scope>NUCLEOTIDE SEQUENCE</scope>
</reference>
<protein>
    <submittedName>
        <fullName evidence="1">Uncharacterized protein</fullName>
    </submittedName>
</protein>
<accession>A0A0E9QW72</accession>
<dbReference type="EMBL" id="GBXM01087870">
    <property type="protein sequence ID" value="JAH20707.1"/>
    <property type="molecule type" value="Transcribed_RNA"/>
</dbReference>
<reference evidence="1" key="1">
    <citation type="submission" date="2014-11" db="EMBL/GenBank/DDBJ databases">
        <authorList>
            <person name="Amaro Gonzalez C."/>
        </authorList>
    </citation>
    <scope>NUCLEOTIDE SEQUENCE</scope>
</reference>
<dbReference type="AlphaFoldDB" id="A0A0E9QW72"/>
<organism evidence="1">
    <name type="scientific">Anguilla anguilla</name>
    <name type="common">European freshwater eel</name>
    <name type="synonym">Muraena anguilla</name>
    <dbReference type="NCBI Taxonomy" id="7936"/>
    <lineage>
        <taxon>Eukaryota</taxon>
        <taxon>Metazoa</taxon>
        <taxon>Chordata</taxon>
        <taxon>Craniata</taxon>
        <taxon>Vertebrata</taxon>
        <taxon>Euteleostomi</taxon>
        <taxon>Actinopterygii</taxon>
        <taxon>Neopterygii</taxon>
        <taxon>Teleostei</taxon>
        <taxon>Anguilliformes</taxon>
        <taxon>Anguillidae</taxon>
        <taxon>Anguilla</taxon>
    </lineage>
</organism>
<proteinExistence type="predicted"/>
<name>A0A0E9QW72_ANGAN</name>
<evidence type="ECO:0000313" key="1">
    <source>
        <dbReference type="EMBL" id="JAH20707.1"/>
    </source>
</evidence>